<evidence type="ECO:0000256" key="4">
    <source>
        <dbReference type="ARBA" id="ARBA00022679"/>
    </source>
</evidence>
<evidence type="ECO:0000313" key="10">
    <source>
        <dbReference type="EMBL" id="MFC5380165.1"/>
    </source>
</evidence>
<dbReference type="InterPro" id="IPR006001">
    <property type="entry name" value="Therm_gnt_kin"/>
</dbReference>
<evidence type="ECO:0000313" key="11">
    <source>
        <dbReference type="Proteomes" id="UP001596122"/>
    </source>
</evidence>
<evidence type="ECO:0000256" key="5">
    <source>
        <dbReference type="ARBA" id="ARBA00022741"/>
    </source>
</evidence>
<comment type="pathway">
    <text evidence="1">Carbohydrate acid metabolism.</text>
</comment>
<evidence type="ECO:0000256" key="8">
    <source>
        <dbReference type="ARBA" id="ARBA00048090"/>
    </source>
</evidence>
<gene>
    <name evidence="10" type="ORF">ACFPJ6_05135</name>
</gene>
<evidence type="ECO:0000256" key="7">
    <source>
        <dbReference type="ARBA" id="ARBA00022840"/>
    </source>
</evidence>
<evidence type="ECO:0000256" key="1">
    <source>
        <dbReference type="ARBA" id="ARBA00004761"/>
    </source>
</evidence>
<dbReference type="PANTHER" id="PTHR43442:SF3">
    <property type="entry name" value="GLUCONOKINASE-RELATED"/>
    <property type="match status" value="1"/>
</dbReference>
<reference evidence="11" key="1">
    <citation type="journal article" date="2019" name="Int. J. Syst. Evol. Microbiol.">
        <title>The Global Catalogue of Microorganisms (GCM) 10K type strain sequencing project: providing services to taxonomists for standard genome sequencing and annotation.</title>
        <authorList>
            <consortium name="The Broad Institute Genomics Platform"/>
            <consortium name="The Broad Institute Genome Sequencing Center for Infectious Disease"/>
            <person name="Wu L."/>
            <person name="Ma J."/>
        </authorList>
    </citation>
    <scope>NUCLEOTIDE SEQUENCE [LARGE SCALE GENOMIC DNA]</scope>
    <source>
        <strain evidence="11">CCUG 43114</strain>
    </source>
</reference>
<evidence type="ECO:0000256" key="2">
    <source>
        <dbReference type="ARBA" id="ARBA00008420"/>
    </source>
</evidence>
<keyword evidence="5 9" id="KW-0547">Nucleotide-binding</keyword>
<keyword evidence="6 9" id="KW-0418">Kinase</keyword>
<dbReference type="Gene3D" id="3.40.50.300">
    <property type="entry name" value="P-loop containing nucleotide triphosphate hydrolases"/>
    <property type="match status" value="1"/>
</dbReference>
<dbReference type="RefSeq" id="WP_340267045.1">
    <property type="nucleotide sequence ID" value="NZ_JBBEOG010000001.1"/>
</dbReference>
<accession>A0ABW0GJX6</accession>
<comment type="caution">
    <text evidence="10">The sequence shown here is derived from an EMBL/GenBank/DDBJ whole genome shotgun (WGS) entry which is preliminary data.</text>
</comment>
<evidence type="ECO:0000256" key="3">
    <source>
        <dbReference type="ARBA" id="ARBA00012054"/>
    </source>
</evidence>
<comment type="catalytic activity">
    <reaction evidence="8 9">
        <text>D-gluconate + ATP = 6-phospho-D-gluconate + ADP + H(+)</text>
        <dbReference type="Rhea" id="RHEA:19433"/>
        <dbReference type="ChEBI" id="CHEBI:15378"/>
        <dbReference type="ChEBI" id="CHEBI:18391"/>
        <dbReference type="ChEBI" id="CHEBI:30616"/>
        <dbReference type="ChEBI" id="CHEBI:58759"/>
        <dbReference type="ChEBI" id="CHEBI:456216"/>
        <dbReference type="EC" id="2.7.1.12"/>
    </reaction>
</comment>
<dbReference type="NCBIfam" id="TIGR01313">
    <property type="entry name" value="therm_gnt_kin"/>
    <property type="match status" value="1"/>
</dbReference>
<dbReference type="EMBL" id="JBHSLD010000006">
    <property type="protein sequence ID" value="MFC5380165.1"/>
    <property type="molecule type" value="Genomic_DNA"/>
</dbReference>
<dbReference type="Proteomes" id="UP001596122">
    <property type="component" value="Unassembled WGS sequence"/>
</dbReference>
<organism evidence="10 11">
    <name type="scientific">Aquipuribacter nitratireducens</name>
    <dbReference type="NCBI Taxonomy" id="650104"/>
    <lineage>
        <taxon>Bacteria</taxon>
        <taxon>Bacillati</taxon>
        <taxon>Actinomycetota</taxon>
        <taxon>Actinomycetes</taxon>
        <taxon>Micrococcales</taxon>
        <taxon>Intrasporangiaceae</taxon>
        <taxon>Aquipuribacter</taxon>
    </lineage>
</organism>
<dbReference type="CDD" id="cd02021">
    <property type="entry name" value="GntK"/>
    <property type="match status" value="1"/>
</dbReference>
<dbReference type="InterPro" id="IPR027417">
    <property type="entry name" value="P-loop_NTPase"/>
</dbReference>
<evidence type="ECO:0000256" key="6">
    <source>
        <dbReference type="ARBA" id="ARBA00022777"/>
    </source>
</evidence>
<dbReference type="PANTHER" id="PTHR43442">
    <property type="entry name" value="GLUCONOKINASE-RELATED"/>
    <property type="match status" value="1"/>
</dbReference>
<sequence length="172" mass="18598">MGVSGSGKTSVAHALVDRLGWDFLEGDDAHPAANVEKMRAGTPLTDDDRWGWLRTIAHWVGTHHEEGRRTVVACSALRRAYRDVLRTGDEEAVAATAFVHLHGDRDLLLSRISGRKGHFMPATLLDSQLDTLEPLGGDERGVVIDVDDPPDVLAERVVEALGLRPGPPGLDG</sequence>
<evidence type="ECO:0000256" key="9">
    <source>
        <dbReference type="RuleBase" id="RU363066"/>
    </source>
</evidence>
<dbReference type="EC" id="2.7.1.12" evidence="3 9"/>
<comment type="similarity">
    <text evidence="2 9">Belongs to the gluconokinase GntK/GntV family.</text>
</comment>
<protein>
    <recommendedName>
        <fullName evidence="3 9">Gluconokinase</fullName>
        <ecNumber evidence="3 9">2.7.1.12</ecNumber>
    </recommendedName>
</protein>
<proteinExistence type="inferred from homology"/>
<keyword evidence="4 9" id="KW-0808">Transferase</keyword>
<keyword evidence="7 9" id="KW-0067">ATP-binding</keyword>
<name>A0ABW0GJX6_9MICO</name>
<dbReference type="Pfam" id="PF13671">
    <property type="entry name" value="AAA_33"/>
    <property type="match status" value="1"/>
</dbReference>
<dbReference type="SUPFAM" id="SSF52540">
    <property type="entry name" value="P-loop containing nucleoside triphosphate hydrolases"/>
    <property type="match status" value="1"/>
</dbReference>
<keyword evidence="11" id="KW-1185">Reference proteome</keyword>